<dbReference type="InterPro" id="IPR038731">
    <property type="entry name" value="RgtA/B/C-like"/>
</dbReference>
<dbReference type="PATRIC" id="fig|550.275.peg.3926"/>
<sequence>MRQLYLFSWISVYALLWTIATTWLDPTVPYDAIEALNWAQNASWGSPKNPWLVGMIWRPALWLIDFPMSLYWYCTHFTAIAIGMLGCWYLAKYLSGNDQLAWLALLTLNLSGIINFDIISYNDNYLLVMLWPWMFLFFYFSITRHPAWWLLFSIAAGLGMMAKYSTFVFVFAIFIATIFVPKIRYCYRSPFFYLAIFLCVCIVTPNILWLWNHNFAAVDWVDSQIIRQFNPKIIVKIISIFYPLLFMLLILHHYKLHLKWPTEVSILVIIYIAFIPQFFIWLWFLFHHGGRLTEWLQPFFIIAPPIIVACVRNYNGQSFSKAFLALFAAGLLFLIGYISVLALNISNSGQKMQGVITFSQKVEAIWQKHYNSPFKYVGGEYLSEWITFYASSRPQVITRWDENTQPNIYNKNIEFSDIQKFGALIIGHADGQCENSSFTKAITQWPQLKIDYIIDLDFQKDKQSSIYTVCVGLVNPV</sequence>
<keyword evidence="4" id="KW-0808">Transferase</keyword>
<feature type="transmembrane region" description="Helical" evidence="1">
    <location>
        <begin position="149"/>
        <end position="179"/>
    </location>
</feature>
<evidence type="ECO:0000256" key="1">
    <source>
        <dbReference type="SAM" id="Phobius"/>
    </source>
</evidence>
<feature type="transmembrane region" description="Helical" evidence="1">
    <location>
        <begin position="191"/>
        <end position="212"/>
    </location>
</feature>
<keyword evidence="1" id="KW-1133">Transmembrane helix</keyword>
<reference evidence="4" key="1">
    <citation type="journal article" date="2017" name="Antimicrob. Agents Chemother.">
        <title>Enterobacter cloacae Complex Isolates Harboring blaNMC-A or blaIMI-Type Class A Carbapenemase Genes on Novel Chromosomal Integrative Elements and Plasmids.</title>
        <authorList>
            <person name="Boyd D.A."/>
            <person name="Mataseje L.F."/>
            <person name="Davidson R."/>
            <person name="Delport J.A."/>
            <person name="Fuller J."/>
            <person name="Hoang L."/>
            <person name="Lefebvre B."/>
            <person name="Levett P.N."/>
            <person name="Roscoe D.L."/>
            <person name="Willey B.M."/>
            <person name="Mulvey M.R."/>
        </authorList>
    </citation>
    <scope>NUCLEOTIDE SEQUENCE</scope>
    <source>
        <strain evidence="3">N10-3276</strain>
        <strain evidence="4">N11-1141</strain>
        <strain evidence="5">N12-1562</strain>
        <strain evidence="6">N12-1563</strain>
    </source>
</reference>
<dbReference type="EMBL" id="KR057493">
    <property type="protein sequence ID" value="AKN35388.1"/>
    <property type="molecule type" value="Genomic_DNA"/>
</dbReference>
<feature type="transmembrane region" description="Helical" evidence="1">
    <location>
        <begin position="298"/>
        <end position="316"/>
    </location>
</feature>
<name>A0A0H3ZHL0_ENTCL</name>
<feature type="transmembrane region" description="Helical" evidence="1">
    <location>
        <begin position="322"/>
        <end position="343"/>
    </location>
</feature>
<evidence type="ECO:0000259" key="2">
    <source>
        <dbReference type="Pfam" id="PF13231"/>
    </source>
</evidence>
<feature type="transmembrane region" description="Helical" evidence="1">
    <location>
        <begin position="70"/>
        <end position="91"/>
    </location>
</feature>
<feature type="transmembrane region" description="Helical" evidence="1">
    <location>
        <begin position="266"/>
        <end position="286"/>
    </location>
</feature>
<evidence type="ECO:0000313" key="6">
    <source>
        <dbReference type="EMBL" id="AKN35486.1"/>
    </source>
</evidence>
<feature type="domain" description="Glycosyltransferase RgtA/B/C/D-like" evidence="2">
    <location>
        <begin position="78"/>
        <end position="209"/>
    </location>
</feature>
<protein>
    <submittedName>
        <fullName evidence="4">Glycosyltransferase</fullName>
    </submittedName>
</protein>
<evidence type="ECO:0000313" key="3">
    <source>
        <dbReference type="EMBL" id="AKN35355.1"/>
    </source>
</evidence>
<keyword evidence="1" id="KW-0472">Membrane</keyword>
<proteinExistence type="predicted"/>
<feature type="transmembrane region" description="Helical" evidence="1">
    <location>
        <begin position="233"/>
        <end position="254"/>
    </location>
</feature>
<organism evidence="4">
    <name type="scientific">Enterobacter cloacae</name>
    <dbReference type="NCBI Taxonomy" id="550"/>
    <lineage>
        <taxon>Bacteria</taxon>
        <taxon>Pseudomonadati</taxon>
        <taxon>Pseudomonadota</taxon>
        <taxon>Gammaproteobacteria</taxon>
        <taxon>Enterobacterales</taxon>
        <taxon>Enterobacteriaceae</taxon>
        <taxon>Enterobacter</taxon>
        <taxon>Enterobacter cloacae complex</taxon>
    </lineage>
</organism>
<dbReference type="EMBL" id="KR057495">
    <property type="protein sequence ID" value="AKN35452.1"/>
    <property type="molecule type" value="Genomic_DNA"/>
</dbReference>
<feature type="transmembrane region" description="Helical" evidence="1">
    <location>
        <begin position="5"/>
        <end position="24"/>
    </location>
</feature>
<keyword evidence="1" id="KW-0812">Transmembrane</keyword>
<feature type="transmembrane region" description="Helical" evidence="1">
    <location>
        <begin position="125"/>
        <end position="142"/>
    </location>
</feature>
<evidence type="ECO:0000313" key="4">
    <source>
        <dbReference type="EMBL" id="AKN35388.1"/>
    </source>
</evidence>
<dbReference type="GO" id="GO:0016740">
    <property type="term" value="F:transferase activity"/>
    <property type="evidence" value="ECO:0007669"/>
    <property type="project" value="UniProtKB-KW"/>
</dbReference>
<evidence type="ECO:0000313" key="5">
    <source>
        <dbReference type="EMBL" id="AKN35452.1"/>
    </source>
</evidence>
<accession>A0A0H3ZHL0</accession>
<dbReference type="EMBL" id="KR057492">
    <property type="protein sequence ID" value="AKN35355.1"/>
    <property type="molecule type" value="Genomic_DNA"/>
</dbReference>
<dbReference type="EMBL" id="KR057496">
    <property type="protein sequence ID" value="AKN35486.1"/>
    <property type="molecule type" value="Genomic_DNA"/>
</dbReference>
<dbReference type="AlphaFoldDB" id="A0A0H3ZHL0"/>
<dbReference type="Pfam" id="PF13231">
    <property type="entry name" value="PMT_2"/>
    <property type="match status" value="1"/>
</dbReference>